<dbReference type="RefSeq" id="WP_005559222.1">
    <property type="nucleotide sequence ID" value="NZ_AOIB01000037.1"/>
</dbReference>
<dbReference type="AlphaFoldDB" id="L9WYS6"/>
<reference evidence="2 3" key="1">
    <citation type="journal article" date="2014" name="PLoS Genet.">
        <title>Phylogenetically driven sequencing of extremely halophilic archaea reveals strategies for static and dynamic osmo-response.</title>
        <authorList>
            <person name="Becker E.A."/>
            <person name="Seitzer P.M."/>
            <person name="Tritt A."/>
            <person name="Larsen D."/>
            <person name="Krusor M."/>
            <person name="Yao A.I."/>
            <person name="Wu D."/>
            <person name="Madern D."/>
            <person name="Eisen J.A."/>
            <person name="Darling A.E."/>
            <person name="Facciotti M.T."/>
        </authorList>
    </citation>
    <scope>NUCLEOTIDE SEQUENCE [LARGE SCALE GENOMIC DNA]</scope>
    <source>
        <strain evidence="2 3">DSM 10524</strain>
    </source>
</reference>
<evidence type="ECO:0000313" key="2">
    <source>
        <dbReference type="EMBL" id="ELY54336.1"/>
    </source>
</evidence>
<evidence type="ECO:0000313" key="3">
    <source>
        <dbReference type="Proteomes" id="UP000011688"/>
    </source>
</evidence>
<keyword evidence="3" id="KW-1185">Reference proteome</keyword>
<evidence type="ECO:0000256" key="1">
    <source>
        <dbReference type="SAM" id="MobiDB-lite"/>
    </source>
</evidence>
<dbReference type="EMBL" id="AOIB01000037">
    <property type="protein sequence ID" value="ELY54336.1"/>
    <property type="molecule type" value="Genomic_DNA"/>
</dbReference>
<comment type="caution">
    <text evidence="2">The sequence shown here is derived from an EMBL/GenBank/DDBJ whole genome shotgun (WGS) entry which is preliminary data.</text>
</comment>
<name>L9WYS6_9EURY</name>
<sequence>MSARRNNMGRHSELETPPKSLSTLTDGNFITVYPAQEERADDRRFLQFQ</sequence>
<dbReference type="eggNOG" id="arCOG00449">
    <property type="taxonomic scope" value="Archaea"/>
</dbReference>
<feature type="region of interest" description="Disordered" evidence="1">
    <location>
        <begin position="1"/>
        <end position="27"/>
    </location>
</feature>
<accession>L9WYS6</accession>
<dbReference type="Proteomes" id="UP000011688">
    <property type="component" value="Unassembled WGS sequence"/>
</dbReference>
<organism evidence="2 3">
    <name type="scientific">Natronococcus amylolyticus DSM 10524</name>
    <dbReference type="NCBI Taxonomy" id="1227497"/>
    <lineage>
        <taxon>Archaea</taxon>
        <taxon>Methanobacteriati</taxon>
        <taxon>Methanobacteriota</taxon>
        <taxon>Stenosarchaea group</taxon>
        <taxon>Halobacteria</taxon>
        <taxon>Halobacteriales</taxon>
        <taxon>Natrialbaceae</taxon>
        <taxon>Natronococcus</taxon>
    </lineage>
</organism>
<protein>
    <submittedName>
        <fullName evidence="2">Sodium/hydrogen exchanger</fullName>
    </submittedName>
</protein>
<proteinExistence type="predicted"/>
<gene>
    <name evidence="2" type="ORF">C491_19264</name>
</gene>